<reference evidence="1 2" key="1">
    <citation type="submission" date="2014-10" db="EMBL/GenBank/DDBJ databases">
        <title>Draft genome of the hookworm Ancylostoma caninum.</title>
        <authorList>
            <person name="Mitreva M."/>
        </authorList>
    </citation>
    <scope>NUCLEOTIDE SEQUENCE [LARGE SCALE GENOMIC DNA]</scope>
    <source>
        <strain evidence="1 2">Baltimore</strain>
    </source>
</reference>
<sequence length="203" mass="23087">MLVVMVLTGGFSRVRWSIFIAIMVSSLSTLLVPPLYDWNIHTTVVLKVIQGASVAPTVPLVGHVTAYWTPKAEIGVFVSLLTSYSQVLSMHYLQVILQNDYGDSGHFNCTPFCDKAMTSDFFALQGGRVRAKNGVFMSRRLCEKLVQSHVKETIQESLCLFVKSIKLKIKSITEMNLEKPPQYSRQIGTRFRRRCIRCIRYIY</sequence>
<accession>A0A368F061</accession>
<protein>
    <submittedName>
        <fullName evidence="1">Uncharacterized protein</fullName>
    </submittedName>
</protein>
<keyword evidence="2" id="KW-1185">Reference proteome</keyword>
<dbReference type="STRING" id="29170.A0A368F061"/>
<dbReference type="Proteomes" id="UP000252519">
    <property type="component" value="Unassembled WGS sequence"/>
</dbReference>
<dbReference type="GO" id="GO:0016020">
    <property type="term" value="C:membrane"/>
    <property type="evidence" value="ECO:0007669"/>
    <property type="project" value="TreeGrafter"/>
</dbReference>
<dbReference type="EMBL" id="JOJR01019880">
    <property type="protein sequence ID" value="RCN24439.1"/>
    <property type="molecule type" value="Genomic_DNA"/>
</dbReference>
<evidence type="ECO:0000313" key="1">
    <source>
        <dbReference type="EMBL" id="RCN24439.1"/>
    </source>
</evidence>
<dbReference type="InterPro" id="IPR036259">
    <property type="entry name" value="MFS_trans_sf"/>
</dbReference>
<dbReference type="PANTHER" id="PTHR45757">
    <property type="entry name" value="PROTEIN CBG23364-RELATED"/>
    <property type="match status" value="1"/>
</dbReference>
<evidence type="ECO:0000313" key="2">
    <source>
        <dbReference type="Proteomes" id="UP000252519"/>
    </source>
</evidence>
<comment type="caution">
    <text evidence="1">The sequence shown here is derived from an EMBL/GenBank/DDBJ whole genome shotgun (WGS) entry which is preliminary data.</text>
</comment>
<name>A0A368F061_ANCCA</name>
<dbReference type="OrthoDB" id="2985014at2759"/>
<dbReference type="SUPFAM" id="SSF103473">
    <property type="entry name" value="MFS general substrate transporter"/>
    <property type="match status" value="1"/>
</dbReference>
<organism evidence="1 2">
    <name type="scientific">Ancylostoma caninum</name>
    <name type="common">Dog hookworm</name>
    <dbReference type="NCBI Taxonomy" id="29170"/>
    <lineage>
        <taxon>Eukaryota</taxon>
        <taxon>Metazoa</taxon>
        <taxon>Ecdysozoa</taxon>
        <taxon>Nematoda</taxon>
        <taxon>Chromadorea</taxon>
        <taxon>Rhabditida</taxon>
        <taxon>Rhabditina</taxon>
        <taxon>Rhabditomorpha</taxon>
        <taxon>Strongyloidea</taxon>
        <taxon>Ancylostomatidae</taxon>
        <taxon>Ancylostomatinae</taxon>
        <taxon>Ancylostoma</taxon>
    </lineage>
</organism>
<dbReference type="AlphaFoldDB" id="A0A368F061"/>
<proteinExistence type="predicted"/>
<dbReference type="Gene3D" id="1.20.1250.20">
    <property type="entry name" value="MFS general substrate transporter like domains"/>
    <property type="match status" value="1"/>
</dbReference>
<gene>
    <name evidence="1" type="ORF">ANCCAN_29864</name>
</gene>